<proteinExistence type="predicted"/>
<keyword evidence="3" id="KW-1185">Reference proteome</keyword>
<evidence type="ECO:0000313" key="3">
    <source>
        <dbReference type="Proteomes" id="UP000004995"/>
    </source>
</evidence>
<dbReference type="InParanoid" id="K4AH24"/>
<name>K4AH24_SETIT</name>
<dbReference type="HOGENOM" id="CLU_2296584_0_0_1"/>
<dbReference type="AlphaFoldDB" id="K4AH24"/>
<organism evidence="2 3">
    <name type="scientific">Setaria italica</name>
    <name type="common">Foxtail millet</name>
    <name type="synonym">Panicum italicum</name>
    <dbReference type="NCBI Taxonomy" id="4555"/>
    <lineage>
        <taxon>Eukaryota</taxon>
        <taxon>Viridiplantae</taxon>
        <taxon>Streptophyta</taxon>
        <taxon>Embryophyta</taxon>
        <taxon>Tracheophyta</taxon>
        <taxon>Spermatophyta</taxon>
        <taxon>Magnoliopsida</taxon>
        <taxon>Liliopsida</taxon>
        <taxon>Poales</taxon>
        <taxon>Poaceae</taxon>
        <taxon>PACMAD clade</taxon>
        <taxon>Panicoideae</taxon>
        <taxon>Panicodae</taxon>
        <taxon>Paniceae</taxon>
        <taxon>Cenchrinae</taxon>
        <taxon>Setaria</taxon>
    </lineage>
</organism>
<dbReference type="Gramene" id="KQK91702">
    <property type="protein sequence ID" value="KQK91702"/>
    <property type="gene ID" value="SETIT_038181mg"/>
</dbReference>
<feature type="region of interest" description="Disordered" evidence="1">
    <location>
        <begin position="15"/>
        <end position="34"/>
    </location>
</feature>
<reference evidence="3" key="1">
    <citation type="journal article" date="2012" name="Nat. Biotechnol.">
        <title>Reference genome sequence of the model plant Setaria.</title>
        <authorList>
            <person name="Bennetzen J.L."/>
            <person name="Schmutz J."/>
            <person name="Wang H."/>
            <person name="Percifield R."/>
            <person name="Hawkins J."/>
            <person name="Pontaroli A.C."/>
            <person name="Estep M."/>
            <person name="Feng L."/>
            <person name="Vaughn J.N."/>
            <person name="Grimwood J."/>
            <person name="Jenkins J."/>
            <person name="Barry K."/>
            <person name="Lindquist E."/>
            <person name="Hellsten U."/>
            <person name="Deshpande S."/>
            <person name="Wang X."/>
            <person name="Wu X."/>
            <person name="Mitros T."/>
            <person name="Triplett J."/>
            <person name="Yang X."/>
            <person name="Ye C.Y."/>
            <person name="Mauro-Herrera M."/>
            <person name="Wang L."/>
            <person name="Li P."/>
            <person name="Sharma M."/>
            <person name="Sharma R."/>
            <person name="Ronald P.C."/>
            <person name="Panaud O."/>
            <person name="Kellogg E.A."/>
            <person name="Brutnell T.P."/>
            <person name="Doust A.N."/>
            <person name="Tuskan G.A."/>
            <person name="Rokhsar D."/>
            <person name="Devos K.M."/>
        </authorList>
    </citation>
    <scope>NUCLEOTIDE SEQUENCE [LARGE SCALE GENOMIC DNA]</scope>
    <source>
        <strain evidence="3">cv. Yugu1</strain>
    </source>
</reference>
<sequence>MLFGINATSNLQAIRLNPPRLPPPVRRRESSGQPLVAERAGGFTAKPLGDAVVVEGMGAGLAHSVSSARKSFRQMAHSDCNASLVVTSCRMASLAAARCSS</sequence>
<protein>
    <submittedName>
        <fullName evidence="2">Uncharacterized protein</fullName>
    </submittedName>
</protein>
<evidence type="ECO:0000313" key="2">
    <source>
        <dbReference type="EnsemblPlants" id="KQK91702"/>
    </source>
</evidence>
<dbReference type="EnsemblPlants" id="KQK91702">
    <property type="protein sequence ID" value="KQK91702"/>
    <property type="gene ID" value="SETIT_038181mg"/>
</dbReference>
<accession>K4AH24</accession>
<evidence type="ECO:0000256" key="1">
    <source>
        <dbReference type="SAM" id="MobiDB-lite"/>
    </source>
</evidence>
<dbReference type="EMBL" id="AGNK02006058">
    <property type="status" value="NOT_ANNOTATED_CDS"/>
    <property type="molecule type" value="Genomic_DNA"/>
</dbReference>
<reference evidence="2" key="2">
    <citation type="submission" date="2018-08" db="UniProtKB">
        <authorList>
            <consortium name="EnsemblPlants"/>
        </authorList>
    </citation>
    <scope>IDENTIFICATION</scope>
    <source>
        <strain evidence="2">Yugu1</strain>
    </source>
</reference>
<dbReference type="Proteomes" id="UP000004995">
    <property type="component" value="Unassembled WGS sequence"/>
</dbReference>